<dbReference type="RefSeq" id="WP_377282054.1">
    <property type="nucleotide sequence ID" value="NZ_JBHRSI010000005.1"/>
</dbReference>
<evidence type="ECO:0000313" key="1">
    <source>
        <dbReference type="EMBL" id="MFD1785100.1"/>
    </source>
</evidence>
<reference evidence="2" key="1">
    <citation type="journal article" date="2019" name="Int. J. Syst. Evol. Microbiol.">
        <title>The Global Catalogue of Microorganisms (GCM) 10K type strain sequencing project: providing services to taxonomists for standard genome sequencing and annotation.</title>
        <authorList>
            <consortium name="The Broad Institute Genomics Platform"/>
            <consortium name="The Broad Institute Genome Sequencing Center for Infectious Disease"/>
            <person name="Wu L."/>
            <person name="Ma J."/>
        </authorList>
    </citation>
    <scope>NUCLEOTIDE SEQUENCE [LARGE SCALE GENOMIC DNA]</scope>
    <source>
        <strain evidence="2">DFY28</strain>
    </source>
</reference>
<protein>
    <submittedName>
        <fullName evidence="1">Helix-turn-helix transcriptional regulator</fullName>
    </submittedName>
</protein>
<dbReference type="Proteomes" id="UP001597237">
    <property type="component" value="Unassembled WGS sequence"/>
</dbReference>
<organism evidence="1 2">
    <name type="scientific">Phenylobacterium terrae</name>
    <dbReference type="NCBI Taxonomy" id="2665495"/>
    <lineage>
        <taxon>Bacteria</taxon>
        <taxon>Pseudomonadati</taxon>
        <taxon>Pseudomonadota</taxon>
        <taxon>Alphaproteobacteria</taxon>
        <taxon>Caulobacterales</taxon>
        <taxon>Caulobacteraceae</taxon>
        <taxon>Phenylobacterium</taxon>
    </lineage>
</organism>
<gene>
    <name evidence="1" type="ORF">ACFSC0_16995</name>
</gene>
<comment type="caution">
    <text evidence="1">The sequence shown here is derived from an EMBL/GenBank/DDBJ whole genome shotgun (WGS) entry which is preliminary data.</text>
</comment>
<evidence type="ECO:0000313" key="2">
    <source>
        <dbReference type="Proteomes" id="UP001597237"/>
    </source>
</evidence>
<keyword evidence="2" id="KW-1185">Reference proteome</keyword>
<name>A0ABW4N4X7_9CAUL</name>
<accession>A0ABW4N4X7</accession>
<proteinExistence type="predicted"/>
<sequence>MDAPQIRLLRFADLKAAQVVTSWPQLKRLVEKHGFPAGYMLSPAVRVWDANAVEDWLESRRRAAAQAHSEAVGA</sequence>
<dbReference type="EMBL" id="JBHUEY010000006">
    <property type="protein sequence ID" value="MFD1785100.1"/>
    <property type="molecule type" value="Genomic_DNA"/>
</dbReference>